<gene>
    <name evidence="1" type="ORF">ElyMa_005001200</name>
</gene>
<sequence length="129" mass="14536">MIDNIRKRLNGKISTQCATRKISLREPVQSGIFEKYKMVFTCPDVTILCRTCEGSRLLKDSASPTGSNPVLQCARYCQSLRRCHTFVLNSSNITHGCCSACRGVRRKCQASTHNTPGDVNLWAYYTRLK</sequence>
<dbReference type="Proteomes" id="UP000762676">
    <property type="component" value="Unassembled WGS sequence"/>
</dbReference>
<dbReference type="AlphaFoldDB" id="A0AAV4J7C9"/>
<accession>A0AAV4J7C9</accession>
<proteinExistence type="predicted"/>
<dbReference type="EMBL" id="BMAT01009998">
    <property type="protein sequence ID" value="GFS18205.1"/>
    <property type="molecule type" value="Genomic_DNA"/>
</dbReference>
<keyword evidence="2" id="KW-1185">Reference proteome</keyword>
<evidence type="ECO:0000313" key="2">
    <source>
        <dbReference type="Proteomes" id="UP000762676"/>
    </source>
</evidence>
<evidence type="ECO:0000313" key="1">
    <source>
        <dbReference type="EMBL" id="GFS18205.1"/>
    </source>
</evidence>
<organism evidence="1 2">
    <name type="scientific">Elysia marginata</name>
    <dbReference type="NCBI Taxonomy" id="1093978"/>
    <lineage>
        <taxon>Eukaryota</taxon>
        <taxon>Metazoa</taxon>
        <taxon>Spiralia</taxon>
        <taxon>Lophotrochozoa</taxon>
        <taxon>Mollusca</taxon>
        <taxon>Gastropoda</taxon>
        <taxon>Heterobranchia</taxon>
        <taxon>Euthyneura</taxon>
        <taxon>Panpulmonata</taxon>
        <taxon>Sacoglossa</taxon>
        <taxon>Placobranchoidea</taxon>
        <taxon>Plakobranchidae</taxon>
        <taxon>Elysia</taxon>
    </lineage>
</organism>
<comment type="caution">
    <text evidence="1">The sequence shown here is derived from an EMBL/GenBank/DDBJ whole genome shotgun (WGS) entry which is preliminary data.</text>
</comment>
<protein>
    <submittedName>
        <fullName evidence="1">Uncharacterized protein</fullName>
    </submittedName>
</protein>
<name>A0AAV4J7C9_9GAST</name>
<reference evidence="1 2" key="1">
    <citation type="journal article" date="2021" name="Elife">
        <title>Chloroplast acquisition without the gene transfer in kleptoplastic sea slugs, Plakobranchus ocellatus.</title>
        <authorList>
            <person name="Maeda T."/>
            <person name="Takahashi S."/>
            <person name="Yoshida T."/>
            <person name="Shimamura S."/>
            <person name="Takaki Y."/>
            <person name="Nagai Y."/>
            <person name="Toyoda A."/>
            <person name="Suzuki Y."/>
            <person name="Arimoto A."/>
            <person name="Ishii H."/>
            <person name="Satoh N."/>
            <person name="Nishiyama T."/>
            <person name="Hasebe M."/>
            <person name="Maruyama T."/>
            <person name="Minagawa J."/>
            <person name="Obokata J."/>
            <person name="Shigenobu S."/>
        </authorList>
    </citation>
    <scope>NUCLEOTIDE SEQUENCE [LARGE SCALE GENOMIC DNA]</scope>
</reference>